<evidence type="ECO:0000313" key="18">
    <source>
        <dbReference type="Ensembl" id="ENSGMOP00000025756.1"/>
    </source>
</evidence>
<evidence type="ECO:0000256" key="5">
    <source>
        <dbReference type="ARBA" id="ARBA00022729"/>
    </source>
</evidence>
<evidence type="ECO:0000256" key="9">
    <source>
        <dbReference type="ARBA" id="ARBA00023136"/>
    </source>
</evidence>
<proteinExistence type="inferred from homology"/>
<accession>A0A8C5A2T1</accession>
<keyword evidence="12" id="KW-0968">Cytoplasmic vesicle</keyword>
<keyword evidence="10" id="KW-0804">Transcription</keyword>
<comment type="subcellular location">
    <subcellularLocation>
        <location evidence="1">Cytoplasmic vesicle membrane</location>
        <topology evidence="1">Single-pass type I membrane protein</topology>
    </subcellularLocation>
    <subcellularLocation>
        <location evidence="13">Late endosome membrane</location>
        <topology evidence="13">Single-pass membrane protein</topology>
    </subcellularLocation>
    <subcellularLocation>
        <location evidence="2">Lysosome membrane</location>
        <topology evidence="2">Single-pass membrane protein</topology>
    </subcellularLocation>
</comment>
<reference evidence="18" key="1">
    <citation type="submission" date="2025-08" db="UniProtKB">
        <authorList>
            <consortium name="Ensembl"/>
        </authorList>
    </citation>
    <scope>IDENTIFICATION</scope>
</reference>
<protein>
    <recommendedName>
        <fullName evidence="14">WW domain binding protein VOPP1</fullName>
    </recommendedName>
    <alternativeName>
        <fullName evidence="15">Vesicular, overexpressed in cancer, prosurvival protein 1</fullName>
    </alternativeName>
</protein>
<reference evidence="18" key="2">
    <citation type="submission" date="2025-09" db="UniProtKB">
        <authorList>
            <consortium name="Ensembl"/>
        </authorList>
    </citation>
    <scope>IDENTIFICATION</scope>
</reference>
<name>A0A8C5A2T1_GADMO</name>
<evidence type="ECO:0000256" key="10">
    <source>
        <dbReference type="ARBA" id="ARBA00023163"/>
    </source>
</evidence>
<dbReference type="GO" id="GO:0031902">
    <property type="term" value="C:late endosome membrane"/>
    <property type="evidence" value="ECO:0007669"/>
    <property type="project" value="UniProtKB-SubCell"/>
</dbReference>
<evidence type="ECO:0000256" key="1">
    <source>
        <dbReference type="ARBA" id="ARBA00004358"/>
    </source>
</evidence>
<dbReference type="PRINTS" id="PR02068">
    <property type="entry name" value="VOPPROTEIN1"/>
</dbReference>
<evidence type="ECO:0000256" key="8">
    <source>
        <dbReference type="ARBA" id="ARBA00023015"/>
    </source>
</evidence>
<sequence length="158" mass="17887">MRSLLPGVALTCSLLLECVEGKKYCWYFEGGYPIYFICRSYEDCCGTRCCVRALSIQRLWYFWLLLMMGVLFCCGAGFFIRRRMYPSVLSDEPAFNVSFTRQAVATPGNHRAKGQGNDRNHAGSGLGLRPWPIPCMLRVRVITLALQGYDPNHAGSQR</sequence>
<keyword evidence="5 17" id="KW-0732">Signal</keyword>
<organism evidence="18 19">
    <name type="scientific">Gadus morhua</name>
    <name type="common">Atlantic cod</name>
    <dbReference type="NCBI Taxonomy" id="8049"/>
    <lineage>
        <taxon>Eukaryota</taxon>
        <taxon>Metazoa</taxon>
        <taxon>Chordata</taxon>
        <taxon>Craniata</taxon>
        <taxon>Vertebrata</taxon>
        <taxon>Euteleostomi</taxon>
        <taxon>Actinopterygii</taxon>
        <taxon>Neopterygii</taxon>
        <taxon>Teleostei</taxon>
        <taxon>Neoteleostei</taxon>
        <taxon>Acanthomorphata</taxon>
        <taxon>Zeiogadaria</taxon>
        <taxon>Gadariae</taxon>
        <taxon>Gadiformes</taxon>
        <taxon>Gadoidei</taxon>
        <taxon>Gadidae</taxon>
        <taxon>Gadus</taxon>
    </lineage>
</organism>
<dbReference type="PANTHER" id="PTHR14971">
    <property type="entry name" value="VESICULAR, OVEREXPRESSED IN CANCER, PROSURVIVAL PROTEIN 1"/>
    <property type="match status" value="1"/>
</dbReference>
<evidence type="ECO:0000256" key="12">
    <source>
        <dbReference type="ARBA" id="ARBA00023329"/>
    </source>
</evidence>
<evidence type="ECO:0000256" key="17">
    <source>
        <dbReference type="SAM" id="SignalP"/>
    </source>
</evidence>
<keyword evidence="7 16" id="KW-1133">Transmembrane helix</keyword>
<dbReference type="Proteomes" id="UP000694546">
    <property type="component" value="Chromosome 23"/>
</dbReference>
<feature type="signal peptide" evidence="17">
    <location>
        <begin position="1"/>
        <end position="21"/>
    </location>
</feature>
<evidence type="ECO:0000256" key="14">
    <source>
        <dbReference type="ARBA" id="ARBA00035708"/>
    </source>
</evidence>
<dbReference type="PANTHER" id="PTHR14971:SF2">
    <property type="entry name" value="VESICULAR, OVEREXPRESSED IN CANCER, PROSURVIVAL PROTEIN 1"/>
    <property type="match status" value="1"/>
</dbReference>
<evidence type="ECO:0000256" key="13">
    <source>
        <dbReference type="ARBA" id="ARBA00035628"/>
    </source>
</evidence>
<evidence type="ECO:0000313" key="19">
    <source>
        <dbReference type="Proteomes" id="UP000694546"/>
    </source>
</evidence>
<keyword evidence="11" id="KW-0458">Lysosome</keyword>
<keyword evidence="8" id="KW-0805">Transcription regulation</keyword>
<evidence type="ECO:0000256" key="11">
    <source>
        <dbReference type="ARBA" id="ARBA00023228"/>
    </source>
</evidence>
<evidence type="ECO:0000256" key="6">
    <source>
        <dbReference type="ARBA" id="ARBA00022753"/>
    </source>
</evidence>
<keyword evidence="6" id="KW-0967">Endosome</keyword>
<dbReference type="Ensembl" id="ENSGMOT00000056637.1">
    <property type="protein sequence ID" value="ENSGMOP00000025756.1"/>
    <property type="gene ID" value="ENSGMOG00000028651.1"/>
</dbReference>
<keyword evidence="4 16" id="KW-0812">Transmembrane</keyword>
<comment type="similarity">
    <text evidence="3">Belongs to the VOPP1/ECOP family.</text>
</comment>
<evidence type="ECO:0000256" key="15">
    <source>
        <dbReference type="ARBA" id="ARBA00035715"/>
    </source>
</evidence>
<dbReference type="AlphaFoldDB" id="A0A8C5A2T1"/>
<evidence type="ECO:0000256" key="7">
    <source>
        <dbReference type="ARBA" id="ARBA00022989"/>
    </source>
</evidence>
<keyword evidence="9 16" id="KW-0472">Membrane</keyword>
<dbReference type="GeneTree" id="ENSGT00390000015821"/>
<evidence type="ECO:0000256" key="2">
    <source>
        <dbReference type="ARBA" id="ARBA00004363"/>
    </source>
</evidence>
<feature type="transmembrane region" description="Helical" evidence="16">
    <location>
        <begin position="60"/>
        <end position="80"/>
    </location>
</feature>
<evidence type="ECO:0000256" key="3">
    <source>
        <dbReference type="ARBA" id="ARBA00006655"/>
    </source>
</evidence>
<keyword evidence="19" id="KW-1185">Reference proteome</keyword>
<feature type="chain" id="PRO_5034220069" description="WW domain binding protein VOPP1" evidence="17">
    <location>
        <begin position="22"/>
        <end position="158"/>
    </location>
</feature>
<evidence type="ECO:0000256" key="16">
    <source>
        <dbReference type="SAM" id="Phobius"/>
    </source>
</evidence>
<dbReference type="GO" id="GO:0005765">
    <property type="term" value="C:lysosomal membrane"/>
    <property type="evidence" value="ECO:0007669"/>
    <property type="project" value="UniProtKB-SubCell"/>
</dbReference>
<dbReference type="InterPro" id="IPR026229">
    <property type="entry name" value="VOPP1"/>
</dbReference>
<gene>
    <name evidence="18" type="primary">vopp1b</name>
</gene>
<evidence type="ECO:0000256" key="4">
    <source>
        <dbReference type="ARBA" id="ARBA00022692"/>
    </source>
</evidence>